<dbReference type="PANTHER" id="PTHR32481">
    <property type="entry name" value="AMINOPEPTIDASE"/>
    <property type="match status" value="1"/>
</dbReference>
<evidence type="ECO:0000256" key="5">
    <source>
        <dbReference type="ARBA" id="ARBA00022801"/>
    </source>
</evidence>
<dbReference type="RefSeq" id="WP_318750256.1">
    <property type="nucleotide sequence ID" value="NZ_CP132508.1"/>
</dbReference>
<keyword evidence="2" id="KW-0031">Aminopeptidase</keyword>
<evidence type="ECO:0000256" key="6">
    <source>
        <dbReference type="SAM" id="MobiDB-lite"/>
    </source>
</evidence>
<dbReference type="InterPro" id="IPR051464">
    <property type="entry name" value="Peptidase_M42_aminopept"/>
</dbReference>
<gene>
    <name evidence="7" type="ORF">Q5761_08570</name>
</gene>
<feature type="compositionally biased region" description="Gly residues" evidence="6">
    <location>
        <begin position="16"/>
        <end position="28"/>
    </location>
</feature>
<organism evidence="7 8">
    <name type="scientific">Thermaerobacter composti</name>
    <dbReference type="NCBI Taxonomy" id="554949"/>
    <lineage>
        <taxon>Bacteria</taxon>
        <taxon>Bacillati</taxon>
        <taxon>Bacillota</taxon>
        <taxon>Clostridia</taxon>
        <taxon>Eubacteriales</taxon>
        <taxon>Clostridiales Family XVII. Incertae Sedis</taxon>
        <taxon>Thermaerobacter</taxon>
    </lineage>
</organism>
<name>A0ABZ0QLQ1_9FIRM</name>
<evidence type="ECO:0000313" key="7">
    <source>
        <dbReference type="EMBL" id="WPD18417.1"/>
    </source>
</evidence>
<feature type="compositionally biased region" description="Pro residues" evidence="6">
    <location>
        <begin position="33"/>
        <end position="43"/>
    </location>
</feature>
<sequence>MATPSEQPDRRTRGSAGAGADAGAGAALGPGPTDAPDPRPGGPDPRGLGAAPGAGAADATPPSASSTPAPTSAGRESRAPAGESRLIGFLRELTETYGPPGREDAVREAIRARVEAWADEVRVDALGNLIVRRAPRGGAAAGARTGGGGGAGRSGHRVMVAAHMDEIALIATHIDDRGFIRVEPVGGQDPLVLVGQRVAFAGGVVGVVACERLDSPRDLKMGKLYVDIGAPSGDAARQRVRVGDMAVFHRPLERAGSRLVAKALDDRSGCAVLMEAMARLEESTHEVPHEVFFVFTVQEEVGMRGARTAAFAVEPDVAVAVDVTVAGDTPEPEHRLAVELGKGPAITVKDNSQIVHPLVRRWMETTAQAEGIPYQLEVRPFGGTDAGAMQLVRAGVPAGTLSIPIRHVHTPGEMVDADDLEHAVRLLVAMLQRPLPAA</sequence>
<keyword evidence="5" id="KW-0378">Hydrolase</keyword>
<dbReference type="EMBL" id="CP132508">
    <property type="protein sequence ID" value="WPD18417.1"/>
    <property type="molecule type" value="Genomic_DNA"/>
</dbReference>
<feature type="region of interest" description="Disordered" evidence="6">
    <location>
        <begin position="1"/>
        <end position="83"/>
    </location>
</feature>
<evidence type="ECO:0000313" key="8">
    <source>
        <dbReference type="Proteomes" id="UP001304683"/>
    </source>
</evidence>
<dbReference type="SUPFAM" id="SSF53187">
    <property type="entry name" value="Zn-dependent exopeptidases"/>
    <property type="match status" value="1"/>
</dbReference>
<keyword evidence="8" id="KW-1185">Reference proteome</keyword>
<dbReference type="InterPro" id="IPR008007">
    <property type="entry name" value="Peptidase_M42"/>
</dbReference>
<proteinExistence type="inferred from homology"/>
<dbReference type="Pfam" id="PF05343">
    <property type="entry name" value="Peptidase_M42"/>
    <property type="match status" value="1"/>
</dbReference>
<dbReference type="SUPFAM" id="SSF101821">
    <property type="entry name" value="Aminopeptidase/glucanase lid domain"/>
    <property type="match status" value="1"/>
</dbReference>
<dbReference type="Proteomes" id="UP001304683">
    <property type="component" value="Chromosome"/>
</dbReference>
<dbReference type="InterPro" id="IPR023367">
    <property type="entry name" value="Peptidase_M42_dom2"/>
</dbReference>
<evidence type="ECO:0000256" key="1">
    <source>
        <dbReference type="ARBA" id="ARBA00006272"/>
    </source>
</evidence>
<evidence type="ECO:0000256" key="2">
    <source>
        <dbReference type="ARBA" id="ARBA00022438"/>
    </source>
</evidence>
<dbReference type="Gene3D" id="2.40.30.40">
    <property type="entry name" value="Peptidase M42, domain 2"/>
    <property type="match status" value="1"/>
</dbReference>
<accession>A0ABZ0QLQ1</accession>
<keyword evidence="3" id="KW-0645">Protease</keyword>
<evidence type="ECO:0000256" key="3">
    <source>
        <dbReference type="ARBA" id="ARBA00022670"/>
    </source>
</evidence>
<feature type="compositionally biased region" description="Low complexity" evidence="6">
    <location>
        <begin position="45"/>
        <end position="74"/>
    </location>
</feature>
<protein>
    <submittedName>
        <fullName evidence="7">M20/M25/M40 family metallo-hydrolase</fullName>
    </submittedName>
</protein>
<dbReference type="Gene3D" id="3.40.630.10">
    <property type="entry name" value="Zn peptidases"/>
    <property type="match status" value="1"/>
</dbReference>
<reference evidence="7 8" key="1">
    <citation type="submission" date="2023-08" db="EMBL/GenBank/DDBJ databases">
        <title>Genome sequence of Thermaerobacter compostii strain Ins1, a spore-forming filamentous bacterium isolated from a deep geothermal reservoir.</title>
        <authorList>
            <person name="Bregnard D."/>
            <person name="Gonzalez D."/>
            <person name="Junier P."/>
        </authorList>
    </citation>
    <scope>NUCLEOTIDE SEQUENCE [LARGE SCALE GENOMIC DNA]</scope>
    <source>
        <strain evidence="7 8">Ins1</strain>
    </source>
</reference>
<comment type="similarity">
    <text evidence="1">Belongs to the peptidase M42 family.</text>
</comment>
<dbReference type="PANTHER" id="PTHR32481:SF0">
    <property type="entry name" value="AMINOPEPTIDASE YPDE-RELATED"/>
    <property type="match status" value="1"/>
</dbReference>
<evidence type="ECO:0000256" key="4">
    <source>
        <dbReference type="ARBA" id="ARBA00022723"/>
    </source>
</evidence>
<keyword evidence="4" id="KW-0479">Metal-binding</keyword>